<dbReference type="InterPro" id="IPR004358">
    <property type="entry name" value="Sig_transdc_His_kin-like_C"/>
</dbReference>
<keyword evidence="9" id="KW-0175">Coiled coil</keyword>
<dbReference type="SUPFAM" id="SSF55874">
    <property type="entry name" value="ATPase domain of HSP90 chaperone/DNA topoisomerase II/histidine kinase"/>
    <property type="match status" value="1"/>
</dbReference>
<dbReference type="STRING" id="569882.SAMN04490248_1124"/>
<keyword evidence="10" id="KW-1133">Transmembrane helix</keyword>
<keyword evidence="4" id="KW-0808">Transferase</keyword>
<keyword evidence="5" id="KW-0547">Nucleotide-binding</keyword>
<accession>A0A1H8SFY2</accession>
<dbReference type="Pfam" id="PF00512">
    <property type="entry name" value="HisKA"/>
    <property type="match status" value="1"/>
</dbReference>
<evidence type="ECO:0000256" key="9">
    <source>
        <dbReference type="SAM" id="Coils"/>
    </source>
</evidence>
<dbReference type="InterPro" id="IPR036097">
    <property type="entry name" value="HisK_dim/P_sf"/>
</dbReference>
<evidence type="ECO:0000313" key="12">
    <source>
        <dbReference type="EMBL" id="SEO77485.1"/>
    </source>
</evidence>
<evidence type="ECO:0000256" key="8">
    <source>
        <dbReference type="ARBA" id="ARBA00023012"/>
    </source>
</evidence>
<dbReference type="Gene3D" id="3.30.565.10">
    <property type="entry name" value="Histidine kinase-like ATPase, C-terminal domain"/>
    <property type="match status" value="1"/>
</dbReference>
<dbReference type="PRINTS" id="PR00344">
    <property type="entry name" value="BCTRLSENSOR"/>
</dbReference>
<dbReference type="RefSeq" id="WP_093118323.1">
    <property type="nucleotide sequence ID" value="NZ_FODS01000012.1"/>
</dbReference>
<dbReference type="Proteomes" id="UP000198893">
    <property type="component" value="Unassembled WGS sequence"/>
</dbReference>
<protein>
    <recommendedName>
        <fullName evidence="2">histidine kinase</fullName>
        <ecNumber evidence="2">2.7.13.3</ecNumber>
    </recommendedName>
</protein>
<evidence type="ECO:0000256" key="1">
    <source>
        <dbReference type="ARBA" id="ARBA00000085"/>
    </source>
</evidence>
<dbReference type="InterPro" id="IPR003594">
    <property type="entry name" value="HATPase_dom"/>
</dbReference>
<keyword evidence="6" id="KW-0418">Kinase</keyword>
<evidence type="ECO:0000313" key="13">
    <source>
        <dbReference type="Proteomes" id="UP000198893"/>
    </source>
</evidence>
<dbReference type="SMART" id="SM00387">
    <property type="entry name" value="HATPase_c"/>
    <property type="match status" value="1"/>
</dbReference>
<dbReference type="Pfam" id="PF02518">
    <property type="entry name" value="HATPase_c"/>
    <property type="match status" value="1"/>
</dbReference>
<evidence type="ECO:0000256" key="4">
    <source>
        <dbReference type="ARBA" id="ARBA00022679"/>
    </source>
</evidence>
<dbReference type="InterPro" id="IPR003661">
    <property type="entry name" value="HisK_dim/P_dom"/>
</dbReference>
<dbReference type="Gene3D" id="1.10.287.130">
    <property type="match status" value="1"/>
</dbReference>
<evidence type="ECO:0000256" key="10">
    <source>
        <dbReference type="SAM" id="Phobius"/>
    </source>
</evidence>
<dbReference type="OrthoDB" id="9784218at2"/>
<keyword evidence="3" id="KW-0597">Phosphoprotein</keyword>
<dbReference type="InterPro" id="IPR005467">
    <property type="entry name" value="His_kinase_dom"/>
</dbReference>
<dbReference type="GO" id="GO:0005524">
    <property type="term" value="F:ATP binding"/>
    <property type="evidence" value="ECO:0007669"/>
    <property type="project" value="UniProtKB-KW"/>
</dbReference>
<dbReference type="PANTHER" id="PTHR43065">
    <property type="entry name" value="SENSOR HISTIDINE KINASE"/>
    <property type="match status" value="1"/>
</dbReference>
<keyword evidence="10" id="KW-0812">Transmembrane</keyword>
<dbReference type="EMBL" id="FODS01000012">
    <property type="protein sequence ID" value="SEO77485.1"/>
    <property type="molecule type" value="Genomic_DNA"/>
</dbReference>
<evidence type="ECO:0000256" key="5">
    <source>
        <dbReference type="ARBA" id="ARBA00022741"/>
    </source>
</evidence>
<keyword evidence="8" id="KW-0902">Two-component regulatory system</keyword>
<reference evidence="12 13" key="1">
    <citation type="submission" date="2016-10" db="EMBL/GenBank/DDBJ databases">
        <authorList>
            <person name="de Groot N.N."/>
        </authorList>
    </citation>
    <scope>NUCLEOTIDE SEQUENCE [LARGE SCALE GENOMIC DNA]</scope>
    <source>
        <strain evidence="12 13">DSM 27842</strain>
    </source>
</reference>
<evidence type="ECO:0000256" key="3">
    <source>
        <dbReference type="ARBA" id="ARBA00022553"/>
    </source>
</evidence>
<comment type="catalytic activity">
    <reaction evidence="1">
        <text>ATP + protein L-histidine = ADP + protein N-phospho-L-histidine.</text>
        <dbReference type="EC" id="2.7.13.3"/>
    </reaction>
</comment>
<dbReference type="AlphaFoldDB" id="A0A1H8SFY2"/>
<keyword evidence="10" id="KW-0472">Membrane</keyword>
<proteinExistence type="predicted"/>
<feature type="domain" description="Histidine kinase" evidence="11">
    <location>
        <begin position="248"/>
        <end position="458"/>
    </location>
</feature>
<evidence type="ECO:0000256" key="2">
    <source>
        <dbReference type="ARBA" id="ARBA00012438"/>
    </source>
</evidence>
<feature type="coiled-coil region" evidence="9">
    <location>
        <begin position="215"/>
        <end position="242"/>
    </location>
</feature>
<feature type="transmembrane region" description="Helical" evidence="10">
    <location>
        <begin position="6"/>
        <end position="30"/>
    </location>
</feature>
<gene>
    <name evidence="12" type="ORF">SAMN04490248_1124</name>
</gene>
<dbReference type="EC" id="2.7.13.3" evidence="2"/>
<sequence length="462" mass="50698">MLNTLSGRFLILTIIFVMLAEILIFVPSVARFREDFLLSRLERAQIASLVLLADDMIDAELETELLRNAEVLNVVLRRDEARQLMLSSPIPAPIHATHDLRDASAFELIRDAMMVLFDTQTRVIRVIGAPVREAGILIEVTMQTDGLRRAMLDYGLNILLLSAVISVFTAVLLFLAVRAILVRPIKRVVGAMQTYAAAPEDTRRIIRPSAGVRELREAEDALQSMQSELTALLRQKDRLAQLGAAVAKVSHDLRNILTSAQLFTDRIETSEDPTVKRMAPKLVNSITRAVHICESTLAFGKAEEPPPRLSRFPLMDIVSDVIESERLSVGEYDLSFSEDIPAGLIVRADSEQLYRVIANLVRNARQAIMSSGQPGEISVGAREDDAAWILTVSDTGPGLPPRAREHLFEPFQGGARKGGMGLGLAISAELLRGHGGSLDLKRTGPEGTVFEICLPKSDVATS</sequence>
<dbReference type="SUPFAM" id="SSF47384">
    <property type="entry name" value="Homodimeric domain of signal transducing histidine kinase"/>
    <property type="match status" value="1"/>
</dbReference>
<organism evidence="12 13">
    <name type="scientific">Salinihabitans flavidus</name>
    <dbReference type="NCBI Taxonomy" id="569882"/>
    <lineage>
        <taxon>Bacteria</taxon>
        <taxon>Pseudomonadati</taxon>
        <taxon>Pseudomonadota</taxon>
        <taxon>Alphaproteobacteria</taxon>
        <taxon>Rhodobacterales</taxon>
        <taxon>Roseobacteraceae</taxon>
        <taxon>Salinihabitans</taxon>
    </lineage>
</organism>
<dbReference type="PROSITE" id="PS50109">
    <property type="entry name" value="HIS_KIN"/>
    <property type="match status" value="1"/>
</dbReference>
<keyword evidence="7" id="KW-0067">ATP-binding</keyword>
<dbReference type="PANTHER" id="PTHR43065:SF10">
    <property type="entry name" value="PEROXIDE STRESS-ACTIVATED HISTIDINE KINASE MAK3"/>
    <property type="match status" value="1"/>
</dbReference>
<dbReference type="GO" id="GO:0000155">
    <property type="term" value="F:phosphorelay sensor kinase activity"/>
    <property type="evidence" value="ECO:0007669"/>
    <property type="project" value="InterPro"/>
</dbReference>
<feature type="transmembrane region" description="Helical" evidence="10">
    <location>
        <begin position="158"/>
        <end position="181"/>
    </location>
</feature>
<evidence type="ECO:0000256" key="7">
    <source>
        <dbReference type="ARBA" id="ARBA00022840"/>
    </source>
</evidence>
<evidence type="ECO:0000259" key="11">
    <source>
        <dbReference type="PROSITE" id="PS50109"/>
    </source>
</evidence>
<dbReference type="InterPro" id="IPR036890">
    <property type="entry name" value="HATPase_C_sf"/>
</dbReference>
<dbReference type="SMART" id="SM00388">
    <property type="entry name" value="HisKA"/>
    <property type="match status" value="1"/>
</dbReference>
<dbReference type="CDD" id="cd00075">
    <property type="entry name" value="HATPase"/>
    <property type="match status" value="1"/>
</dbReference>
<evidence type="ECO:0000256" key="6">
    <source>
        <dbReference type="ARBA" id="ARBA00022777"/>
    </source>
</evidence>
<name>A0A1H8SFY2_9RHOB</name>
<keyword evidence="13" id="KW-1185">Reference proteome</keyword>